<keyword evidence="3" id="KW-1185">Reference proteome</keyword>
<keyword evidence="1" id="KW-0472">Membrane</keyword>
<dbReference type="EMBL" id="CAJNNV010024671">
    <property type="protein sequence ID" value="CAE8610426.1"/>
    <property type="molecule type" value="Genomic_DNA"/>
</dbReference>
<keyword evidence="1" id="KW-0812">Transmembrane</keyword>
<gene>
    <name evidence="2" type="ORF">PGLA1383_LOCUS28251</name>
</gene>
<evidence type="ECO:0000313" key="2">
    <source>
        <dbReference type="EMBL" id="CAE8610426.1"/>
    </source>
</evidence>
<dbReference type="AlphaFoldDB" id="A0A813FCA0"/>
<reference evidence="2" key="1">
    <citation type="submission" date="2021-02" db="EMBL/GenBank/DDBJ databases">
        <authorList>
            <person name="Dougan E. K."/>
            <person name="Rhodes N."/>
            <person name="Thang M."/>
            <person name="Chan C."/>
        </authorList>
    </citation>
    <scope>NUCLEOTIDE SEQUENCE</scope>
</reference>
<dbReference type="Proteomes" id="UP000654075">
    <property type="component" value="Unassembled WGS sequence"/>
</dbReference>
<evidence type="ECO:0000313" key="3">
    <source>
        <dbReference type="Proteomes" id="UP000654075"/>
    </source>
</evidence>
<keyword evidence="1" id="KW-1133">Transmembrane helix</keyword>
<accession>A0A813FCA0</accession>
<proteinExistence type="predicted"/>
<protein>
    <submittedName>
        <fullName evidence="2">Uncharacterized protein</fullName>
    </submittedName>
</protein>
<feature type="transmembrane region" description="Helical" evidence="1">
    <location>
        <begin position="21"/>
        <end position="38"/>
    </location>
</feature>
<sequence length="340" mass="35000">MATALQHREGCCRLRHRRKSLSAAFVSGGLALAVGILTRQGLAGPGYLPSGLPASRRSAASFGAVAAVLGGLRRLPALAETEEKAVVPKKVTVSVGAAVEEVVHPAWFAGDWACGEELVGAVEGPGGEALLASLLPDGDKALRKTQSSIGNEAALRRIRRKWITTKRDSPLADEGTGGAVEDGTSSASFAGAAVAGRGAQVAPEAESSGPPTWQVKSQGKLRWRLVAAGAVGRPDLSSDDLFKVSELFQVEPLAAGASLGGAPASPVVRVVTSYQRVPFAAPLQTGSSIAQLGKLDPSRRYIVQATQVATVLDGPPGGSGEPKTLAAYKSKLYFSPLLPK</sequence>
<comment type="caution">
    <text evidence="2">The sequence shown here is derived from an EMBL/GenBank/DDBJ whole genome shotgun (WGS) entry which is preliminary data.</text>
</comment>
<evidence type="ECO:0000256" key="1">
    <source>
        <dbReference type="SAM" id="Phobius"/>
    </source>
</evidence>
<name>A0A813FCA0_POLGL</name>
<organism evidence="2 3">
    <name type="scientific">Polarella glacialis</name>
    <name type="common">Dinoflagellate</name>
    <dbReference type="NCBI Taxonomy" id="89957"/>
    <lineage>
        <taxon>Eukaryota</taxon>
        <taxon>Sar</taxon>
        <taxon>Alveolata</taxon>
        <taxon>Dinophyceae</taxon>
        <taxon>Suessiales</taxon>
        <taxon>Suessiaceae</taxon>
        <taxon>Polarella</taxon>
    </lineage>
</organism>